<dbReference type="AlphaFoldDB" id="A0A837J8N6"/>
<dbReference type="Pfam" id="PF13419">
    <property type="entry name" value="HAD_2"/>
    <property type="match status" value="1"/>
</dbReference>
<keyword evidence="5" id="KW-0378">Hydrolase</keyword>
<evidence type="ECO:0000256" key="1">
    <source>
        <dbReference type="ARBA" id="ARBA00000830"/>
    </source>
</evidence>
<accession>A0A837J8N6</accession>
<evidence type="ECO:0000256" key="4">
    <source>
        <dbReference type="ARBA" id="ARBA00013078"/>
    </source>
</evidence>
<evidence type="ECO:0000313" key="5">
    <source>
        <dbReference type="EMBL" id="KLE02843.1"/>
    </source>
</evidence>
<dbReference type="InterPro" id="IPR036412">
    <property type="entry name" value="HAD-like_sf"/>
</dbReference>
<dbReference type="GO" id="GO:0008967">
    <property type="term" value="F:phosphoglycolate phosphatase activity"/>
    <property type="evidence" value="ECO:0007669"/>
    <property type="project" value="UniProtKB-EC"/>
</dbReference>
<dbReference type="GO" id="GO:0006281">
    <property type="term" value="P:DNA repair"/>
    <property type="evidence" value="ECO:0007669"/>
    <property type="project" value="TreeGrafter"/>
</dbReference>
<dbReference type="EC" id="3.1.3.18" evidence="4"/>
<dbReference type="SFLD" id="SFLDG01129">
    <property type="entry name" value="C1.5:_HAD__Beta-PGM__Phosphata"/>
    <property type="match status" value="1"/>
</dbReference>
<dbReference type="Gene3D" id="3.40.50.1000">
    <property type="entry name" value="HAD superfamily/HAD-like"/>
    <property type="match status" value="1"/>
</dbReference>
<gene>
    <name evidence="5" type="ORF">AF76_00490</name>
</gene>
<dbReference type="InterPro" id="IPR041492">
    <property type="entry name" value="HAD_2"/>
</dbReference>
<dbReference type="SUPFAM" id="SSF56784">
    <property type="entry name" value="HAD-like"/>
    <property type="match status" value="1"/>
</dbReference>
<evidence type="ECO:0000256" key="3">
    <source>
        <dbReference type="ARBA" id="ARBA00006171"/>
    </source>
</evidence>
<comment type="pathway">
    <text evidence="2">Organic acid metabolism; glycolate biosynthesis; glycolate from 2-phosphoglycolate: step 1/1.</text>
</comment>
<dbReference type="Gene3D" id="1.10.150.240">
    <property type="entry name" value="Putative phosphatase, domain 2"/>
    <property type="match status" value="1"/>
</dbReference>
<protein>
    <recommendedName>
        <fullName evidence="4">phosphoglycolate phosphatase</fullName>
        <ecNumber evidence="4">3.1.3.18</ecNumber>
    </recommendedName>
</protein>
<dbReference type="Proteomes" id="UP000035526">
    <property type="component" value="Unassembled WGS sequence"/>
</dbReference>
<evidence type="ECO:0000256" key="2">
    <source>
        <dbReference type="ARBA" id="ARBA00004818"/>
    </source>
</evidence>
<dbReference type="SFLD" id="SFLDS00003">
    <property type="entry name" value="Haloacid_Dehalogenase"/>
    <property type="match status" value="1"/>
</dbReference>
<dbReference type="InterPro" id="IPR023198">
    <property type="entry name" value="PGP-like_dom2"/>
</dbReference>
<dbReference type="PANTHER" id="PTHR43434:SF1">
    <property type="entry name" value="PHOSPHOGLYCOLATE PHOSPHATASE"/>
    <property type="match status" value="1"/>
</dbReference>
<dbReference type="InterPro" id="IPR050155">
    <property type="entry name" value="HAD-like_hydrolase_sf"/>
</dbReference>
<comment type="similarity">
    <text evidence="3">Belongs to the HAD-like hydrolase superfamily. CbbY/CbbZ/Gph/YieH family.</text>
</comment>
<dbReference type="PANTHER" id="PTHR43434">
    <property type="entry name" value="PHOSPHOGLYCOLATE PHOSPHATASE"/>
    <property type="match status" value="1"/>
</dbReference>
<dbReference type="InterPro" id="IPR023214">
    <property type="entry name" value="HAD_sf"/>
</dbReference>
<reference evidence="5 6" key="1">
    <citation type="submission" date="2014-01" db="EMBL/GenBank/DDBJ databases">
        <title>Development of a Comparative Genomic Fingerprinting Assay for High Resolution Genotyping of Arcobacter butzleri.</title>
        <authorList>
            <person name="Webb A.L."/>
            <person name="Inglis G.D."/>
            <person name="Kruczkiewicz P."/>
            <person name="Selinger L.B."/>
            <person name="Taboada E.N."/>
        </authorList>
    </citation>
    <scope>NUCLEOTIDE SEQUENCE [LARGE SCALE GENOMIC DNA]</scope>
    <source>
        <strain evidence="5 6">L351</strain>
    </source>
</reference>
<comment type="catalytic activity">
    <reaction evidence="1">
        <text>2-phosphoglycolate + H2O = glycolate + phosphate</text>
        <dbReference type="Rhea" id="RHEA:14369"/>
        <dbReference type="ChEBI" id="CHEBI:15377"/>
        <dbReference type="ChEBI" id="CHEBI:29805"/>
        <dbReference type="ChEBI" id="CHEBI:43474"/>
        <dbReference type="ChEBI" id="CHEBI:58033"/>
        <dbReference type="EC" id="3.1.3.18"/>
    </reaction>
</comment>
<organism evidence="5 6">
    <name type="scientific">Aliarcobacter butzleri L351</name>
    <dbReference type="NCBI Taxonomy" id="1447259"/>
    <lineage>
        <taxon>Bacteria</taxon>
        <taxon>Pseudomonadati</taxon>
        <taxon>Campylobacterota</taxon>
        <taxon>Epsilonproteobacteria</taxon>
        <taxon>Campylobacterales</taxon>
        <taxon>Arcobacteraceae</taxon>
        <taxon>Aliarcobacter</taxon>
    </lineage>
</organism>
<proteinExistence type="inferred from homology"/>
<sequence>MILFDLDGTLIDSTDAIVSTFRFAFKEQGFDFRGSDKNIKDLIGYPLDIMFERLGVSKQKVWDYVDSYKNRYRVISVEQTTLLENAFDAVQLASKIARVSVVTTKTRMYTIPILDNFNITQYFEIITGRENVENPKPHPEPILKTLAQMNYDKTKDEVYMIGDTKLDLICANEAKVNAIGVLCGYSDEEELLKYTNIVKKDALEAIKYISTL</sequence>
<name>A0A837J8N6_9BACT</name>
<dbReference type="EMBL" id="JAIS01000008">
    <property type="protein sequence ID" value="KLE02843.1"/>
    <property type="molecule type" value="Genomic_DNA"/>
</dbReference>
<evidence type="ECO:0000313" key="6">
    <source>
        <dbReference type="Proteomes" id="UP000035526"/>
    </source>
</evidence>
<comment type="caution">
    <text evidence="5">The sequence shown here is derived from an EMBL/GenBank/DDBJ whole genome shotgun (WGS) entry which is preliminary data.</text>
</comment>